<dbReference type="InterPro" id="IPR002110">
    <property type="entry name" value="Ankyrin_rpt"/>
</dbReference>
<sequence length="1551" mass="175437">MSLLDLKVEHRVRNRQSAILWKERLRRLKSLKDPRTSTPITNAAESIGIQQQQIMDLELWEAAKNGDVDNFITCLEIFSKYNDAPLSTIFSQLTFPGQDTFLHVAAGYGHEDLVSFIVNHFFELVTCRNHKGDLALHLAARAGHVGVVAMLLRVEEEKEGNETQAKFPCLAVNDDGNTALHEAMLYNHKDVANCLIESNIEAAYYVNKQGKSPLYLAVESSEIEYVSSILHGQSENMHLLDEQLTKGRSLMHAAIRIQSIAILNKIVESKPMLINVRDENNLSPLDLASSTMFLEGVKLLEDWHKQGTANTDPVTIDNDSHSSTQEIPIEDIRQSDLQKKEYDRCAKNGKRDDFFSLLSSKNFPPSAIYIPKTPLQNTFLHVAASFGNEDLVGFIVQHFQSFLSMRNNRGDTALHVAAAAGHLAIVEILLEFQREQLRKDFLQDNGIQSINKTAIEKLKERVLVNDDGNTPLLEALINNHGKVAEYLIKAKIEDAYFVNKQGKSALFVAIEANNVGYVDTILRTDISYAYQHFLYEEVTKGKSLVHAAIKSRNIVLLKDITEMKTAILKIKDEKGQTPLHYAASTNFTEGVDFLLDKLKMDLIEKDADGLFPIHCASKYGHVGILKKLLQDSLDAREFVNQDGQNILHVAAKYGKYSVVTYISKNPGLVLLLNEKDKEGNTPLHLAAMNWHPKIVSCLTWDKRVDLKIVNNEGLTALDVAEDNIEGITSSRQRLTWTALKSAGAGKGMLTKKPKLEGLKSAKTEPYNMEYWKDRILHGMRRLKSGSIYNGKRGVDTQSNCVVMKAWEATVRKTQAAAKRRANTIFGTTYVAHASDDESEVPAEPQSQPVGDVYHAERFLPNGDYYTGQWAENFPHGNGKYWWTDGCMYVGEWCRGKTNGKGLFSWPSGAIYEGQFKNGFMDGEGIYSAPNGDMYRGNWIMNLKHGYGNKEYSNGDTYEGDWCRGVQEGKGKYQWKNGNCYNGEWRNGMICGKGKLQWANGNSYDGSWEDNLPKGNGTLKWPDGSFYVGNWNKDPKEQNGNYYPSGSSIVDGNVEWDPQQVYNGDLQEIVICPNEKVPIWPSQKKLAVWRSSKGVDPTARPRRMSVDGRLEATSDSTFDRSSRGSREDVSLTLEDLSTRGSPIRIPKVIKKQGETISKGHKNYELMLNLQLGIRHSVGRPGPPPSLDLKASAFDPKEKVWTRFPPEGSKYTPPHQSCEFRWKDYCPLVFRTLRKLFKVDAADYMLSLCGNDALRELSSPGKSGSFFYLTNDDRYMIKTMKKSEVTVLLRMLSAYYNHFRSYDNSLVTKYYGLHCVKLNGPAQRKVRFIIMGNLLCSDYTIHRRFDLKGSSLGRMTDKPESEIDANTILKDLDLNFLFRLQKTWLQDFRRQIEKDCEFLEQERIMDYSLLVGLHFREPASAGDLIPSGSRTPTENGGPDSDSVSRLSKADMDQLLMDPSGWGSIKLGEHMPARVERTERREELQLIGEPTGEFYDVVMFFGIIDILQDYDITKKLEHAYKSIQYDPTSISAVDPRQYAKRFRDFILRVFAEDE</sequence>
<dbReference type="PANTHER" id="PTHR23086">
    <property type="entry name" value="PHOSPHATIDYLINOSITOL-4-PHOSPHATE 5-KINASE"/>
    <property type="match status" value="1"/>
</dbReference>
<evidence type="ECO:0000256" key="2">
    <source>
        <dbReference type="ARBA" id="ARBA00022679"/>
    </source>
</evidence>
<dbReference type="GO" id="GO:0005886">
    <property type="term" value="C:plasma membrane"/>
    <property type="evidence" value="ECO:0007669"/>
    <property type="project" value="TreeGrafter"/>
</dbReference>
<feature type="compositionally biased region" description="Basic and acidic residues" evidence="9">
    <location>
        <begin position="1103"/>
        <end position="1128"/>
    </location>
</feature>
<feature type="domain" description="PIPK" evidence="10">
    <location>
        <begin position="1156"/>
        <end position="1547"/>
    </location>
</feature>
<feature type="repeat" description="ANK" evidence="7">
    <location>
        <begin position="131"/>
        <end position="153"/>
    </location>
</feature>
<feature type="repeat" description="ANK" evidence="7">
    <location>
        <begin position="209"/>
        <end position="242"/>
    </location>
</feature>
<dbReference type="Pfam" id="PF00023">
    <property type="entry name" value="Ank"/>
    <property type="match status" value="1"/>
</dbReference>
<dbReference type="GO" id="GO:0046854">
    <property type="term" value="P:phosphatidylinositol phosphate biosynthetic process"/>
    <property type="evidence" value="ECO:0007669"/>
    <property type="project" value="TreeGrafter"/>
</dbReference>
<feature type="region of interest" description="Disordered" evidence="9">
    <location>
        <begin position="1092"/>
        <end position="1128"/>
    </location>
</feature>
<dbReference type="SUPFAM" id="SSF82185">
    <property type="entry name" value="Histone H3 K4-specific methyltransferase SET7/9 N-terminal domain"/>
    <property type="match status" value="2"/>
</dbReference>
<dbReference type="Gene3D" id="2.20.110.10">
    <property type="entry name" value="Histone H3 K4-specific methyltransferase SET7/9 N-terminal domain"/>
    <property type="match status" value="4"/>
</dbReference>
<dbReference type="EMBL" id="LNRQ01000004">
    <property type="protein sequence ID" value="KZM98998.1"/>
    <property type="molecule type" value="Genomic_DNA"/>
</dbReference>
<dbReference type="SMART" id="SM00330">
    <property type="entry name" value="PIPKc"/>
    <property type="match status" value="1"/>
</dbReference>
<dbReference type="Pfam" id="PF01504">
    <property type="entry name" value="PIP5K"/>
    <property type="match status" value="1"/>
</dbReference>
<keyword evidence="4 8" id="KW-0547">Nucleotide-binding</keyword>
<dbReference type="PROSITE" id="PS51455">
    <property type="entry name" value="PIPK"/>
    <property type="match status" value="1"/>
</dbReference>
<dbReference type="InterPro" id="IPR027483">
    <property type="entry name" value="PInositol-4-P-4/5-kinase_C_sf"/>
</dbReference>
<dbReference type="InterPro" id="IPR003409">
    <property type="entry name" value="MORN"/>
</dbReference>
<feature type="repeat" description="ANK" evidence="7">
    <location>
        <begin position="409"/>
        <end position="431"/>
    </location>
</feature>
<organism evidence="11">
    <name type="scientific">Daucus carota subsp. sativus</name>
    <name type="common">Carrot</name>
    <dbReference type="NCBI Taxonomy" id="79200"/>
    <lineage>
        <taxon>Eukaryota</taxon>
        <taxon>Viridiplantae</taxon>
        <taxon>Streptophyta</taxon>
        <taxon>Embryophyta</taxon>
        <taxon>Tracheophyta</taxon>
        <taxon>Spermatophyta</taxon>
        <taxon>Magnoliopsida</taxon>
        <taxon>eudicotyledons</taxon>
        <taxon>Gunneridae</taxon>
        <taxon>Pentapetalae</taxon>
        <taxon>asterids</taxon>
        <taxon>campanulids</taxon>
        <taxon>Apiales</taxon>
        <taxon>Apiaceae</taxon>
        <taxon>Apioideae</taxon>
        <taxon>Scandiceae</taxon>
        <taxon>Daucinae</taxon>
        <taxon>Daucus</taxon>
        <taxon>Daucus sect. Daucus</taxon>
    </lineage>
</organism>
<dbReference type="GO" id="GO:0016308">
    <property type="term" value="F:1-phosphatidylinositol-4-phosphate 5-kinase activity"/>
    <property type="evidence" value="ECO:0007669"/>
    <property type="project" value="UniProtKB-EC"/>
</dbReference>
<keyword evidence="3" id="KW-0677">Repeat</keyword>
<reference evidence="11" key="1">
    <citation type="journal article" date="2016" name="Nat. Genet.">
        <title>A high-quality carrot genome assembly provides new insights into carotenoid accumulation and asterid genome evolution.</title>
        <authorList>
            <person name="Iorizzo M."/>
            <person name="Ellison S."/>
            <person name="Senalik D."/>
            <person name="Zeng P."/>
            <person name="Satapoomin P."/>
            <person name="Huang J."/>
            <person name="Bowman M."/>
            <person name="Iovene M."/>
            <person name="Sanseverino W."/>
            <person name="Cavagnaro P."/>
            <person name="Yildiz M."/>
            <person name="Macko-Podgorni A."/>
            <person name="Moranska E."/>
            <person name="Grzebelus E."/>
            <person name="Grzebelus D."/>
            <person name="Ashrafi H."/>
            <person name="Zheng Z."/>
            <person name="Cheng S."/>
            <person name="Spooner D."/>
            <person name="Van Deynze A."/>
            <person name="Simon P."/>
        </authorList>
    </citation>
    <scope>NUCLEOTIDE SEQUENCE [LARGE SCALE GENOMIC DNA]</scope>
    <source>
        <tissue evidence="11">Leaf</tissue>
    </source>
</reference>
<dbReference type="SUPFAM" id="SSF48403">
    <property type="entry name" value="Ankyrin repeat"/>
    <property type="match status" value="2"/>
</dbReference>
<feature type="repeat" description="ANK" evidence="7">
    <location>
        <begin position="574"/>
        <end position="597"/>
    </location>
</feature>
<dbReference type="Pfam" id="PF13606">
    <property type="entry name" value="Ank_3"/>
    <property type="match status" value="1"/>
</dbReference>
<accession>A0A165YDD2</accession>
<dbReference type="InterPro" id="IPR036770">
    <property type="entry name" value="Ankyrin_rpt-contain_sf"/>
</dbReference>
<evidence type="ECO:0000259" key="10">
    <source>
        <dbReference type="PROSITE" id="PS51455"/>
    </source>
</evidence>
<dbReference type="Gene3D" id="3.30.810.10">
    <property type="entry name" value="2-Layer Sandwich"/>
    <property type="match status" value="2"/>
</dbReference>
<keyword evidence="7" id="KW-0040">ANK repeat</keyword>
<dbReference type="SMART" id="SM00248">
    <property type="entry name" value="ANK"/>
    <property type="match status" value="14"/>
</dbReference>
<dbReference type="GO" id="GO:0005524">
    <property type="term" value="F:ATP binding"/>
    <property type="evidence" value="ECO:0007669"/>
    <property type="project" value="UniProtKB-UniRule"/>
</dbReference>
<dbReference type="SUPFAM" id="SSF56104">
    <property type="entry name" value="SAICAR synthase-like"/>
    <property type="match status" value="1"/>
</dbReference>
<evidence type="ECO:0000256" key="3">
    <source>
        <dbReference type="ARBA" id="ARBA00022737"/>
    </source>
</evidence>
<dbReference type="PANTHER" id="PTHR23086:SF29">
    <property type="entry name" value="PHOSPHATIDYLINOSITOL 4-PHOSPHATE 5-KINASE 4"/>
    <property type="match status" value="1"/>
</dbReference>
<dbReference type="FunFam" id="3.30.800.10:FF:000003">
    <property type="entry name" value="Phosphatidylinositol 4-phosphate 5-kinase"/>
    <property type="match status" value="1"/>
</dbReference>
<dbReference type="STRING" id="79200.A0A165YDD2"/>
<evidence type="ECO:0000256" key="9">
    <source>
        <dbReference type="SAM" id="MobiDB-lite"/>
    </source>
</evidence>
<evidence type="ECO:0000256" key="5">
    <source>
        <dbReference type="ARBA" id="ARBA00022777"/>
    </source>
</evidence>
<dbReference type="CDD" id="cd17302">
    <property type="entry name" value="PIPKc_AtPIP5K_like"/>
    <property type="match status" value="1"/>
</dbReference>
<dbReference type="PROSITE" id="PS50297">
    <property type="entry name" value="ANK_REP_REGION"/>
    <property type="match status" value="3"/>
</dbReference>
<dbReference type="InterPro" id="IPR023610">
    <property type="entry name" value="PInositol-4/5-P-5/4-kinase"/>
</dbReference>
<protein>
    <recommendedName>
        <fullName evidence="1">1-phosphatidylinositol-4-phosphate 5-kinase</fullName>
        <ecNumber evidence="1">2.7.1.68</ecNumber>
    </recommendedName>
</protein>
<evidence type="ECO:0000256" key="1">
    <source>
        <dbReference type="ARBA" id="ARBA00012172"/>
    </source>
</evidence>
<evidence type="ECO:0000256" key="6">
    <source>
        <dbReference type="ARBA" id="ARBA00022840"/>
    </source>
</evidence>
<feature type="region of interest" description="Disordered" evidence="9">
    <location>
        <begin position="1420"/>
        <end position="1442"/>
    </location>
</feature>
<dbReference type="Gramene" id="KZM98998">
    <property type="protein sequence ID" value="KZM98998"/>
    <property type="gene ID" value="DCAR_013640"/>
</dbReference>
<dbReference type="InterPro" id="IPR002498">
    <property type="entry name" value="PInositol-4-P-4/5-kinase_core"/>
</dbReference>
<dbReference type="PROSITE" id="PS50088">
    <property type="entry name" value="ANK_REPEAT"/>
    <property type="match status" value="4"/>
</dbReference>
<dbReference type="InterPro" id="IPR027484">
    <property type="entry name" value="PInositol-4-P-5-kinase_N"/>
</dbReference>
<keyword evidence="5 8" id="KW-0418">Kinase</keyword>
<gene>
    <name evidence="11" type="ORF">DCAR_013640</name>
</gene>
<dbReference type="Pfam" id="PF12796">
    <property type="entry name" value="Ank_2"/>
    <property type="match status" value="5"/>
</dbReference>
<dbReference type="Pfam" id="PF02493">
    <property type="entry name" value="MORN"/>
    <property type="match status" value="7"/>
</dbReference>
<name>A0A165YDD2_DAUCS</name>
<comment type="caution">
    <text evidence="11">The sequence shown here is derived from an EMBL/GenBank/DDBJ whole genome shotgun (WGS) entry which is preliminary data.</text>
</comment>
<evidence type="ECO:0000256" key="8">
    <source>
        <dbReference type="PROSITE-ProRule" id="PRU00781"/>
    </source>
</evidence>
<dbReference type="Gene3D" id="1.25.40.20">
    <property type="entry name" value="Ankyrin repeat-containing domain"/>
    <property type="match status" value="4"/>
</dbReference>
<dbReference type="SMART" id="SM00698">
    <property type="entry name" value="MORN"/>
    <property type="match status" value="7"/>
</dbReference>
<keyword evidence="2 8" id="KW-0808">Transferase</keyword>
<proteinExistence type="predicted"/>
<evidence type="ECO:0000256" key="4">
    <source>
        <dbReference type="ARBA" id="ARBA00022741"/>
    </source>
</evidence>
<dbReference type="EC" id="2.7.1.68" evidence="1"/>
<dbReference type="Gene3D" id="3.30.800.10">
    <property type="entry name" value="Phosphatidylinositol Phosphate Kinase II Beta"/>
    <property type="match status" value="1"/>
</dbReference>
<evidence type="ECO:0000313" key="11">
    <source>
        <dbReference type="EMBL" id="KZM98998.1"/>
    </source>
</evidence>
<evidence type="ECO:0000256" key="7">
    <source>
        <dbReference type="PROSITE-ProRule" id="PRU00023"/>
    </source>
</evidence>
<keyword evidence="6 8" id="KW-0067">ATP-binding</keyword>